<dbReference type="SUPFAM" id="SSF54285">
    <property type="entry name" value="MoaD/ThiS"/>
    <property type="match status" value="1"/>
</dbReference>
<comment type="caution">
    <text evidence="1">The sequence shown here is derived from an EMBL/GenBank/DDBJ whole genome shotgun (WGS) entry which is preliminary data.</text>
</comment>
<dbReference type="AlphaFoldDB" id="A0A0N0LSP0"/>
<organism evidence="1 2">
    <name type="scientific">Helicobacter pullorum</name>
    <dbReference type="NCBI Taxonomy" id="35818"/>
    <lineage>
        <taxon>Bacteria</taxon>
        <taxon>Pseudomonadati</taxon>
        <taxon>Campylobacterota</taxon>
        <taxon>Epsilonproteobacteria</taxon>
        <taxon>Campylobacterales</taxon>
        <taxon>Helicobacteraceae</taxon>
        <taxon>Helicobacter</taxon>
    </lineage>
</organism>
<dbReference type="Gene3D" id="3.10.20.30">
    <property type="match status" value="1"/>
</dbReference>
<name>A0A0N0LSP0_9HELI</name>
<proteinExistence type="predicted"/>
<evidence type="ECO:0000313" key="1">
    <source>
        <dbReference type="EMBL" id="KPH56116.1"/>
    </source>
</evidence>
<dbReference type="EMBL" id="JNOC01000017">
    <property type="protein sequence ID" value="KPH56116.1"/>
    <property type="molecule type" value="Genomic_DNA"/>
</dbReference>
<dbReference type="InterPro" id="IPR016155">
    <property type="entry name" value="Mopterin_synth/thiamin_S_b"/>
</dbReference>
<dbReference type="STRING" id="35818.HPU229336_08940"/>
<dbReference type="Pfam" id="PF02597">
    <property type="entry name" value="ThiS"/>
    <property type="match status" value="1"/>
</dbReference>
<dbReference type="InterPro" id="IPR003749">
    <property type="entry name" value="ThiS/MoaD-like"/>
</dbReference>
<reference evidence="1 2" key="1">
    <citation type="submission" date="2014-06" db="EMBL/GenBank/DDBJ databases">
        <title>Helicobacter pullorum isolates in fresh chicken meat - phenotypic and genotypic features.</title>
        <authorList>
            <person name="Borges V."/>
            <person name="Santos A."/>
            <person name="Correia C.B."/>
            <person name="Saraiva M."/>
            <person name="Menard A."/>
            <person name="Vieira L."/>
            <person name="Sampaio D.A."/>
            <person name="Gomes J.P."/>
            <person name="Oleastro M."/>
        </authorList>
    </citation>
    <scope>NUCLEOTIDE SEQUENCE [LARGE SCALE GENOMIC DNA]</scope>
    <source>
        <strain evidence="1 2">229334/12</strain>
    </source>
</reference>
<evidence type="ECO:0000313" key="2">
    <source>
        <dbReference type="Proteomes" id="UP000037997"/>
    </source>
</evidence>
<dbReference type="GeneID" id="93196663"/>
<dbReference type="OrthoDB" id="5339935at2"/>
<protein>
    <submittedName>
        <fullName evidence="1">Molybdenum cofactor biosynthesis protein MoaD</fullName>
    </submittedName>
</protein>
<sequence>MVTIELLGPLGNKSLTSEAKNFYELKQELQKDTEIQKWLQHCAIALNGEIISSLDISFKDGDKIALLPPVCGG</sequence>
<dbReference type="InterPro" id="IPR012675">
    <property type="entry name" value="Beta-grasp_dom_sf"/>
</dbReference>
<dbReference type="PATRIC" id="fig|35818.11.peg.685"/>
<accession>A0A0N0LSP0</accession>
<dbReference type="Proteomes" id="UP000037997">
    <property type="component" value="Unassembled WGS sequence"/>
</dbReference>
<dbReference type="RefSeq" id="WP_005020996.1">
    <property type="nucleotide sequence ID" value="NZ_CABKNZ010000044.1"/>
</dbReference>
<gene>
    <name evidence="1" type="ORF">HPU229334_03470</name>
</gene>